<dbReference type="SUPFAM" id="SSF52058">
    <property type="entry name" value="L domain-like"/>
    <property type="match status" value="4"/>
</dbReference>
<dbReference type="Gene3D" id="3.80.10.10">
    <property type="entry name" value="Ribonuclease Inhibitor"/>
    <property type="match status" value="8"/>
</dbReference>
<dbReference type="PROSITE" id="PS51450">
    <property type="entry name" value="LRR"/>
    <property type="match status" value="14"/>
</dbReference>
<feature type="compositionally biased region" description="Low complexity" evidence="3">
    <location>
        <begin position="1635"/>
        <end position="1646"/>
    </location>
</feature>
<dbReference type="PANTHER" id="PTHR46652:SF3">
    <property type="entry name" value="LEUCINE-RICH REPEAT-CONTAINING PROTEIN 9"/>
    <property type="match status" value="1"/>
</dbReference>
<reference evidence="5 6" key="2">
    <citation type="submission" date="2024-07" db="EMBL/GenBank/DDBJ databases">
        <authorList>
            <person name="Akdeniz Z."/>
        </authorList>
    </citation>
    <scope>NUCLEOTIDE SEQUENCE [LARGE SCALE GENOMIC DNA]</scope>
</reference>
<dbReference type="EMBL" id="CAXDID020000607">
    <property type="protein sequence ID" value="CAL6106209.1"/>
    <property type="molecule type" value="Genomic_DNA"/>
</dbReference>
<reference evidence="4" key="1">
    <citation type="submission" date="2023-06" db="EMBL/GenBank/DDBJ databases">
        <authorList>
            <person name="Kurt Z."/>
        </authorList>
    </citation>
    <scope>NUCLEOTIDE SEQUENCE</scope>
</reference>
<dbReference type="PANTHER" id="PTHR46652">
    <property type="entry name" value="LEUCINE-RICH REPEAT AND IQ DOMAIN-CONTAINING PROTEIN 1-RELATED"/>
    <property type="match status" value="1"/>
</dbReference>
<dbReference type="InterPro" id="IPR003591">
    <property type="entry name" value="Leu-rich_rpt_typical-subtyp"/>
</dbReference>
<dbReference type="SMART" id="SM00365">
    <property type="entry name" value="LRR_SD22"/>
    <property type="match status" value="18"/>
</dbReference>
<dbReference type="EMBL" id="CATOUU010000651">
    <property type="protein sequence ID" value="CAI9937758.1"/>
    <property type="molecule type" value="Genomic_DNA"/>
</dbReference>
<evidence type="ECO:0000313" key="4">
    <source>
        <dbReference type="EMBL" id="CAI9937758.1"/>
    </source>
</evidence>
<evidence type="ECO:0000313" key="6">
    <source>
        <dbReference type="Proteomes" id="UP001642409"/>
    </source>
</evidence>
<keyword evidence="6" id="KW-1185">Reference proteome</keyword>
<keyword evidence="2" id="KW-0677">Repeat</keyword>
<proteinExistence type="predicted"/>
<dbReference type="Proteomes" id="UP001642409">
    <property type="component" value="Unassembled WGS sequence"/>
</dbReference>
<sequence>MSQQQYLVSKKEDLYKKEIEKYVNVSIVNIYFKKLDHIPVHIQILKINSCSLQSLKNLCNLVNLKHLDIRDNLINDISEIIIHQELTYLDIANNYVILINPIAALKKLETLHTNNNMILNFESIINHENFLPSWISPQQLLQHEDVANTLTPGSNNQNVNNLIQVENEKKENSEYRFKMITLVSPLVQNNKLNIKNESLITNLLFSDYLSIDTLSLNNCPNVCFDQVPVKIKHLSIVCCGLNNIVGVEKMSELEYIDLSGNNLVKCEVLKDMKQLKAINLTNNKIIDLKYIREYIQYQNVLVSKQAKPRIADYKQYLGQEATEAQVQEMVTEMEENAVSNEQIIYDTEMQQKYKDKVKNGVLEINKDQSLKSTEFIELIGYKNQNKVTELRIISCYNLMLDCCPKSSVKSLTINKCNLKDINGIQIMTQLTQLNLSLNQISDISLLAQLTNLTALDLGQNNIECASVISNFKQLVSLDLSENLIAELSSLRNLLNLQILDVSYNNLKSLNDLSSLSSISQLNITQTNTCNIDSLAKMTKLTHLLMSSNKIISIQVLDKFTELYDLRLENNFIQDFEPIAKLQFANKNWVRQQNVPTEVDFMNAFNCNQFEVSKILMKNKEKKEMSDNKYMLIKKYENKVVNNSLKINGETELNNLQFTDVLKLTELEAVNSQTINFADEQIPILLLKLKLNNCTFKDQNMGLNQITGIYQMEQLIELDLSFNKIREVSEIGNLTNLKKLFLQNNDIHRINELRNLTKLTHVNLSNNKVIFSEPLNQLKIELLIDNNIVIDNVALKNQQKPQLVNYKNFMGPNSTDDQVNELAQISSDMFYNLQMKQKYNQVQNQCLSINSDSDLGDISFTQGLNVKILTVKDCSNLKLPRALIKRFTVKDGVLENYIDVRPIQIPTQIVQCSAVNCKLTNLVGLELLNNLKIIQIVDNPVTSIEPILGLRQVTSLTVSNSKLNNITGVKQLKQLVELNLGFNQIREISELGNLTNLNKLELQNNDIHRINELRNLGKLKHVNLSNNKVIFSEPLNLLKIELLIDNNIVTDNITLNNQQKPQLINYKNFLGPNSTENQLNELSTIVPFDYNYNLQMTQKYSAAVKNSELKIENDPVLTDFGFTTEIKVTTLTVLNCKNVKLPILQKVKYFKTSGGELVDYSEVKLMKVPSQITALTINNCELNDLNGIELLVQLQKVELVNNSFINIKPLFLLSNVVSLTINNSKLTNVIGIENIKQLTYLNLKDNQIVLIEPVKQLLNLNQLIIDNNFIHDLNTLTSHQNYTLEWIYYQNSPTDQVIQNYLKDTLSTSNLNDFKTALQPFKAQTQQLILQLTQYENELRTKYQNQIKNGVLNINGDSNVKDFKFVDQMNIQQLILNNCANVNLKRTPTKITSLTINNTTITNIVGIENMKQLQYIDLRDNCIISCEPLKHLINLQMLFIDNNCIQDLEFVTTLPNYKLDWIYYQRTPTNSDIQNYLKLSNIGAEFAKHFETKGQITRELIRTGPESYDEKMVRKYQNKVSGNRLEIKEDNELKDFKFVEKFKITTLYIQRCPNIRFWRTPNNITCLENVYDCGLKSLRGVEKMKQLQTLAFQFNNVVDISCLKELPNLTNLNVYGNKIVDFSPVQHLINRGQVYNNNNQSTPTQQQIEDSKRLW</sequence>
<accession>A0AA86PIA5</accession>
<dbReference type="InterPro" id="IPR001611">
    <property type="entry name" value="Leu-rich_rpt"/>
</dbReference>
<evidence type="ECO:0000256" key="1">
    <source>
        <dbReference type="ARBA" id="ARBA00022614"/>
    </source>
</evidence>
<evidence type="ECO:0000313" key="5">
    <source>
        <dbReference type="EMBL" id="CAL6106209.1"/>
    </source>
</evidence>
<dbReference type="SMART" id="SM00364">
    <property type="entry name" value="LRR_BAC"/>
    <property type="match status" value="6"/>
</dbReference>
<evidence type="ECO:0000256" key="3">
    <source>
        <dbReference type="SAM" id="MobiDB-lite"/>
    </source>
</evidence>
<feature type="region of interest" description="Disordered" evidence="3">
    <location>
        <begin position="1634"/>
        <end position="1654"/>
    </location>
</feature>
<gene>
    <name evidence="4" type="ORF">HINF_LOCUS25403</name>
    <name evidence="5" type="ORF">HINF_LOCUS73631</name>
</gene>
<organism evidence="4">
    <name type="scientific">Hexamita inflata</name>
    <dbReference type="NCBI Taxonomy" id="28002"/>
    <lineage>
        <taxon>Eukaryota</taxon>
        <taxon>Metamonada</taxon>
        <taxon>Diplomonadida</taxon>
        <taxon>Hexamitidae</taxon>
        <taxon>Hexamitinae</taxon>
        <taxon>Hexamita</taxon>
    </lineage>
</organism>
<dbReference type="InterPro" id="IPR032675">
    <property type="entry name" value="LRR_dom_sf"/>
</dbReference>
<comment type="caution">
    <text evidence="4">The sequence shown here is derived from an EMBL/GenBank/DDBJ whole genome shotgun (WGS) entry which is preliminary data.</text>
</comment>
<dbReference type="InterPro" id="IPR050836">
    <property type="entry name" value="SDS22/Internalin_LRR"/>
</dbReference>
<protein>
    <submittedName>
        <fullName evidence="4">Uncharacterized protein</fullName>
    </submittedName>
</protein>
<evidence type="ECO:0000256" key="2">
    <source>
        <dbReference type="ARBA" id="ARBA00022737"/>
    </source>
</evidence>
<dbReference type="SMART" id="SM00369">
    <property type="entry name" value="LRR_TYP"/>
    <property type="match status" value="13"/>
</dbReference>
<keyword evidence="1" id="KW-0433">Leucine-rich repeat</keyword>
<name>A0AA86PIA5_9EUKA</name>